<feature type="domain" description="K Homology" evidence="8">
    <location>
        <begin position="378"/>
        <end position="446"/>
    </location>
</feature>
<dbReference type="PROSITE" id="PS50084">
    <property type="entry name" value="KH_TYPE_1"/>
    <property type="match status" value="5"/>
</dbReference>
<dbReference type="AlphaFoldDB" id="A0A162PUM8"/>
<dbReference type="STRING" id="763407.A0A162PUM8"/>
<evidence type="ECO:0000256" key="5">
    <source>
        <dbReference type="PROSITE-ProRule" id="PRU00117"/>
    </source>
</evidence>
<evidence type="ECO:0000256" key="2">
    <source>
        <dbReference type="ARBA" id="ARBA00022490"/>
    </source>
</evidence>
<dbReference type="PANTHER" id="PTHR10627">
    <property type="entry name" value="SCP160"/>
    <property type="match status" value="1"/>
</dbReference>
<sequence>MSSTEHHPAFDSLTPSAKLALLHAQTAAPQDASVEETMVPSANDPVVTTDFSEPLIAGDYPTPISKPAVIKKEKKKDDKLDLASESAFPSLSSGSSRAPITSGWSAAAVSRVKTQPVTRSMGRAPASNAAKKSTVPHITDVLELPANQQTANQPVKPLGFKSNSDVIQQVINKTGTTIIASTNRSGTTTFLIQGTPADTEKAKRELIAGLVVKRTAEVAVPSSTRRFIIGAKGKTLQMIEAKSGTRINIPPRKEEDELNEENDEEMVNVTIVGDAAGIKIAQAEIEAIVGDKTAKQTIKLENFHYKYHLLLAGPQNGALKSIEETLGVKVQTPPIVTGYDVLVEGKVRDNAFVLSGDKEKVQQAKQILEDRYNSLEKDTKTVNLSVSKRQHKYLIGKNGSTLREIFDKSGCSVELPASTDASEEVTIRGHNDCIINGLTAVLEKSNAVHVAVLDIPSIFTSVPNPQQHSKNVLKYIVKSGHLKKIEQDHDVEISVPRADALGKSVPLEFVSKVEKNGVSAYQDGFIIFQNLVPALFSTVKVEPHLYHYISVRHGKQLQRIKARYSVAILVPDNENEEILIVYEGKEGDDQETKLSEAKEALDAVTAEIKKIASDSSDYISNSITIPAKFHRAILGPKGTTLNAILGEDSTVVVRFGGANEDEVIIRGTSSEVKRTIEELNKVHNEAKYDDFSNSYTAEFEIPVAFSPHVIGKSGSNINKLKDDLGVRIDISDPNKSENGETIVKSKKKNDQKVKIIINGIKTNVEAAKERISAMVSNLADQVTLSLSVPKEFHRFLIGPSGRFVKKLEDKYNVYIKFPKSFSTETEDPDVITIRGRKKEASAAKDELFELYEYEKDEQIKRKERDARFAEERKKREADAAARAEAATAKAEAAAAKTAAAEVEAEKST</sequence>
<dbReference type="Gene3D" id="3.30.1370.10">
    <property type="entry name" value="K Homology domain, type 1"/>
    <property type="match status" value="6"/>
</dbReference>
<dbReference type="Pfam" id="PF22952">
    <property type="entry name" value="KH_11"/>
    <property type="match status" value="1"/>
</dbReference>
<feature type="domain" description="K Homology" evidence="8">
    <location>
        <begin position="292"/>
        <end position="373"/>
    </location>
</feature>
<dbReference type="InterPro" id="IPR054548">
    <property type="entry name" value="SCP160-like_KH"/>
</dbReference>
<dbReference type="PANTHER" id="PTHR10627:SF31">
    <property type="entry name" value="DODECA-SATELLITE-BINDING PROTEIN 1, ISOFORM A"/>
    <property type="match status" value="1"/>
</dbReference>
<feature type="domain" description="K Homology" evidence="8">
    <location>
        <begin position="136"/>
        <end position="211"/>
    </location>
</feature>
<dbReference type="Pfam" id="PF24668">
    <property type="entry name" value="KH_Vigilin"/>
    <property type="match status" value="1"/>
</dbReference>
<keyword evidence="2" id="KW-0963">Cytoplasm</keyword>
<dbReference type="CDD" id="cd22408">
    <property type="entry name" value="KH-I_Vigilin_rpt4"/>
    <property type="match status" value="1"/>
</dbReference>
<gene>
    <name evidence="9" type="ORF">PHYBLDRAFT_77533</name>
</gene>
<evidence type="ECO:0000256" key="6">
    <source>
        <dbReference type="SAM" id="Coils"/>
    </source>
</evidence>
<dbReference type="EMBL" id="KV440979">
    <property type="protein sequence ID" value="OAD74166.1"/>
    <property type="molecule type" value="Genomic_DNA"/>
</dbReference>
<dbReference type="Pfam" id="PF00013">
    <property type="entry name" value="KH_1"/>
    <property type="match status" value="5"/>
</dbReference>
<feature type="coiled-coil region" evidence="6">
    <location>
        <begin position="587"/>
        <end position="614"/>
    </location>
</feature>
<proteinExistence type="predicted"/>
<dbReference type="GeneID" id="29004172"/>
<feature type="region of interest" description="Disordered" evidence="7">
    <location>
        <begin position="115"/>
        <end position="134"/>
    </location>
</feature>
<dbReference type="OrthoDB" id="10027144at2759"/>
<evidence type="ECO:0000256" key="3">
    <source>
        <dbReference type="ARBA" id="ARBA00022737"/>
    </source>
</evidence>
<dbReference type="SUPFAM" id="SSF54791">
    <property type="entry name" value="Eukaryotic type KH-domain (KH-domain type I)"/>
    <property type="match status" value="6"/>
</dbReference>
<feature type="domain" description="K Homology" evidence="8">
    <location>
        <begin position="212"/>
        <end position="290"/>
    </location>
</feature>
<dbReference type="InterPro" id="IPR057778">
    <property type="entry name" value="KH_Vigilin_N"/>
</dbReference>
<dbReference type="VEuPathDB" id="FungiDB:PHYBLDRAFT_77533"/>
<feature type="domain" description="K Homology" evidence="8">
    <location>
        <begin position="693"/>
        <end position="776"/>
    </location>
</feature>
<protein>
    <recommendedName>
        <fullName evidence="8">K Homology domain-containing protein</fullName>
    </recommendedName>
</protein>
<keyword evidence="4 5" id="KW-0694">RNA-binding</keyword>
<reference evidence="10" key="1">
    <citation type="submission" date="2015-06" db="EMBL/GenBank/DDBJ databases">
        <title>Expansion of signal transduction pathways in fungi by whole-genome duplication.</title>
        <authorList>
            <consortium name="DOE Joint Genome Institute"/>
            <person name="Corrochano L.M."/>
            <person name="Kuo A."/>
            <person name="Marcet-Houben M."/>
            <person name="Polaino S."/>
            <person name="Salamov A."/>
            <person name="Villalobos J.M."/>
            <person name="Alvarez M.I."/>
            <person name="Avalos J."/>
            <person name="Benito E.P."/>
            <person name="Benoit I."/>
            <person name="Burger G."/>
            <person name="Camino L.P."/>
            <person name="Canovas D."/>
            <person name="Cerda-Olmedo E."/>
            <person name="Cheng J.-F."/>
            <person name="Dominguez A."/>
            <person name="Elias M."/>
            <person name="Eslava A.P."/>
            <person name="Glaser F."/>
            <person name="Grimwood J."/>
            <person name="Gutierrez G."/>
            <person name="Heitman J."/>
            <person name="Henrissat B."/>
            <person name="Iturriaga E.A."/>
            <person name="Lang B.F."/>
            <person name="Lavin J.L."/>
            <person name="Lee S."/>
            <person name="Li W."/>
            <person name="Lindquist E."/>
            <person name="Lopez-Garcia S."/>
            <person name="Luque E.M."/>
            <person name="Marcos A.T."/>
            <person name="Martin J."/>
            <person name="McCluskey K."/>
            <person name="Medina H.R."/>
            <person name="Miralles-Duran A."/>
            <person name="Miyazaki A."/>
            <person name="Munoz-Torres E."/>
            <person name="Oguiza J.A."/>
            <person name="Ohm R."/>
            <person name="Olmedo M."/>
            <person name="Orejas M."/>
            <person name="Ortiz-Castellanos L."/>
            <person name="Pisabarro A.G."/>
            <person name="Rodriguez-Romero J."/>
            <person name="Ruiz-Herrera J."/>
            <person name="Ruiz-Vazquez R."/>
            <person name="Sanz C."/>
            <person name="Schackwitz W."/>
            <person name="Schmutz J."/>
            <person name="Shahriari M."/>
            <person name="Shelest E."/>
            <person name="Silva-Franco F."/>
            <person name="Soanes D."/>
            <person name="Syed K."/>
            <person name="Tagua V.G."/>
            <person name="Talbot N.J."/>
            <person name="Thon M."/>
            <person name="De vries R.P."/>
            <person name="Wiebenga A."/>
            <person name="Yadav J.S."/>
            <person name="Braun E.L."/>
            <person name="Baker S."/>
            <person name="Garre V."/>
            <person name="Horwitz B."/>
            <person name="Torres-Martinez S."/>
            <person name="Idnurm A."/>
            <person name="Herrera-Estrella A."/>
            <person name="Gabaldon T."/>
            <person name="Grigoriev I.V."/>
        </authorList>
    </citation>
    <scope>NUCLEOTIDE SEQUENCE [LARGE SCALE GENOMIC DNA]</scope>
    <source>
        <strain evidence="10">NRRL 1555(-)</strain>
    </source>
</reference>
<dbReference type="InterPro" id="IPR004088">
    <property type="entry name" value="KH_dom_type_1"/>
</dbReference>
<comment type="subcellular location">
    <subcellularLocation>
        <location evidence="1">Cytoplasm</location>
    </subcellularLocation>
</comment>
<evidence type="ECO:0000313" key="10">
    <source>
        <dbReference type="Proteomes" id="UP000077315"/>
    </source>
</evidence>
<accession>A0A162PUM8</accession>
<dbReference type="Proteomes" id="UP000077315">
    <property type="component" value="Unassembled WGS sequence"/>
</dbReference>
<dbReference type="FunCoup" id="A0A162PUM8">
    <property type="interactions" value="270"/>
</dbReference>
<dbReference type="InterPro" id="IPR004087">
    <property type="entry name" value="KH_dom"/>
</dbReference>
<feature type="domain" description="K Homology" evidence="8">
    <location>
        <begin position="617"/>
        <end position="684"/>
    </location>
</feature>
<evidence type="ECO:0000256" key="1">
    <source>
        <dbReference type="ARBA" id="ARBA00004496"/>
    </source>
</evidence>
<evidence type="ECO:0000256" key="7">
    <source>
        <dbReference type="SAM" id="MobiDB-lite"/>
    </source>
</evidence>
<keyword evidence="6" id="KW-0175">Coiled coil</keyword>
<keyword evidence="10" id="KW-1185">Reference proteome</keyword>
<dbReference type="InterPro" id="IPR036612">
    <property type="entry name" value="KH_dom_type_1_sf"/>
</dbReference>
<dbReference type="InParanoid" id="A0A162PUM8"/>
<organism evidence="9 10">
    <name type="scientific">Phycomyces blakesleeanus (strain ATCC 8743b / DSM 1359 / FGSC 10004 / NBRC 33097 / NRRL 1555)</name>
    <dbReference type="NCBI Taxonomy" id="763407"/>
    <lineage>
        <taxon>Eukaryota</taxon>
        <taxon>Fungi</taxon>
        <taxon>Fungi incertae sedis</taxon>
        <taxon>Mucoromycota</taxon>
        <taxon>Mucoromycotina</taxon>
        <taxon>Mucoromycetes</taxon>
        <taxon>Mucorales</taxon>
        <taxon>Phycomycetaceae</taxon>
        <taxon>Phycomyces</taxon>
    </lineage>
</organism>
<feature type="coiled-coil region" evidence="6">
    <location>
        <begin position="859"/>
        <end position="905"/>
    </location>
</feature>
<feature type="domain" description="K Homology" evidence="8">
    <location>
        <begin position="780"/>
        <end position="852"/>
    </location>
</feature>
<dbReference type="GO" id="GO:0003729">
    <property type="term" value="F:mRNA binding"/>
    <property type="evidence" value="ECO:0007669"/>
    <property type="project" value="TreeGrafter"/>
</dbReference>
<evidence type="ECO:0000313" key="9">
    <source>
        <dbReference type="EMBL" id="OAD74166.1"/>
    </source>
</evidence>
<name>A0A162PUM8_PHYB8</name>
<dbReference type="RefSeq" id="XP_018292206.1">
    <property type="nucleotide sequence ID" value="XM_018443267.1"/>
</dbReference>
<dbReference type="GO" id="GO:0005737">
    <property type="term" value="C:cytoplasm"/>
    <property type="evidence" value="ECO:0007669"/>
    <property type="project" value="TreeGrafter"/>
</dbReference>
<dbReference type="SMART" id="SM00322">
    <property type="entry name" value="KH"/>
    <property type="match status" value="7"/>
</dbReference>
<evidence type="ECO:0000259" key="8">
    <source>
        <dbReference type="SMART" id="SM00322"/>
    </source>
</evidence>
<evidence type="ECO:0000256" key="4">
    <source>
        <dbReference type="ARBA" id="ARBA00022884"/>
    </source>
</evidence>
<keyword evidence="3" id="KW-0677">Repeat</keyword>